<feature type="region of interest" description="Disordered" evidence="1">
    <location>
        <begin position="246"/>
        <end position="293"/>
    </location>
</feature>
<dbReference type="EMBL" id="JARKIB010000042">
    <property type="protein sequence ID" value="KAJ7758406.1"/>
    <property type="molecule type" value="Genomic_DNA"/>
</dbReference>
<sequence length="321" mass="33814">MVPPTGSIVREKSTLYVSKTYPAPIARPATITATARAHDRNDRAGLRRICLAMFGALLFPSLFNPRIPLYPSFFTTTMSSTNATKGKRKQIVKPAPLKKTLSSSKNVSTTAPDHTHDALGRTRGAEKVLEATATGTSAGGTEIPFAGASRDPAPSTAQDAMIVPAPSPFRVKIHRATSATLSNATSGGDALPALQAVSDSVESGFDEGLINFGTVNSPDSSRVVSAEELAIRFQFLQDFNRRNAAREQEAANKERVELASATPSLTSLANPGPSAVEEGSNTPTDGQSVANKPVAGMLGSDSISQALLYNREPGRIFISFG</sequence>
<accession>A0AAD7J7I7</accession>
<keyword evidence="3" id="KW-1185">Reference proteome</keyword>
<feature type="compositionally biased region" description="Basic and acidic residues" evidence="1">
    <location>
        <begin position="246"/>
        <end position="257"/>
    </location>
</feature>
<dbReference type="Proteomes" id="UP001215598">
    <property type="component" value="Unassembled WGS sequence"/>
</dbReference>
<reference evidence="2" key="1">
    <citation type="submission" date="2023-03" db="EMBL/GenBank/DDBJ databases">
        <title>Massive genome expansion in bonnet fungi (Mycena s.s.) driven by repeated elements and novel gene families across ecological guilds.</title>
        <authorList>
            <consortium name="Lawrence Berkeley National Laboratory"/>
            <person name="Harder C.B."/>
            <person name="Miyauchi S."/>
            <person name="Viragh M."/>
            <person name="Kuo A."/>
            <person name="Thoen E."/>
            <person name="Andreopoulos B."/>
            <person name="Lu D."/>
            <person name="Skrede I."/>
            <person name="Drula E."/>
            <person name="Henrissat B."/>
            <person name="Morin E."/>
            <person name="Kohler A."/>
            <person name="Barry K."/>
            <person name="LaButti K."/>
            <person name="Morin E."/>
            <person name="Salamov A."/>
            <person name="Lipzen A."/>
            <person name="Mereny Z."/>
            <person name="Hegedus B."/>
            <person name="Baldrian P."/>
            <person name="Stursova M."/>
            <person name="Weitz H."/>
            <person name="Taylor A."/>
            <person name="Grigoriev I.V."/>
            <person name="Nagy L.G."/>
            <person name="Martin F."/>
            <person name="Kauserud H."/>
        </authorList>
    </citation>
    <scope>NUCLEOTIDE SEQUENCE</scope>
    <source>
        <strain evidence="2">CBHHK182m</strain>
    </source>
</reference>
<organism evidence="2 3">
    <name type="scientific">Mycena metata</name>
    <dbReference type="NCBI Taxonomy" id="1033252"/>
    <lineage>
        <taxon>Eukaryota</taxon>
        <taxon>Fungi</taxon>
        <taxon>Dikarya</taxon>
        <taxon>Basidiomycota</taxon>
        <taxon>Agaricomycotina</taxon>
        <taxon>Agaricomycetes</taxon>
        <taxon>Agaricomycetidae</taxon>
        <taxon>Agaricales</taxon>
        <taxon>Marasmiineae</taxon>
        <taxon>Mycenaceae</taxon>
        <taxon>Mycena</taxon>
    </lineage>
</organism>
<dbReference type="AlphaFoldDB" id="A0AAD7J7I7"/>
<feature type="region of interest" description="Disordered" evidence="1">
    <location>
        <begin position="81"/>
        <end position="118"/>
    </location>
</feature>
<evidence type="ECO:0000256" key="1">
    <source>
        <dbReference type="SAM" id="MobiDB-lite"/>
    </source>
</evidence>
<gene>
    <name evidence="2" type="ORF">B0H16DRAFT_1721006</name>
</gene>
<name>A0AAD7J7I7_9AGAR</name>
<feature type="compositionally biased region" description="Polar residues" evidence="1">
    <location>
        <begin position="100"/>
        <end position="112"/>
    </location>
</feature>
<evidence type="ECO:0000313" key="2">
    <source>
        <dbReference type="EMBL" id="KAJ7758406.1"/>
    </source>
</evidence>
<evidence type="ECO:0000313" key="3">
    <source>
        <dbReference type="Proteomes" id="UP001215598"/>
    </source>
</evidence>
<proteinExistence type="predicted"/>
<protein>
    <submittedName>
        <fullName evidence="2">Uncharacterized protein</fullName>
    </submittedName>
</protein>
<feature type="compositionally biased region" description="Polar residues" evidence="1">
    <location>
        <begin position="279"/>
        <end position="290"/>
    </location>
</feature>
<comment type="caution">
    <text evidence="2">The sequence shown here is derived from an EMBL/GenBank/DDBJ whole genome shotgun (WGS) entry which is preliminary data.</text>
</comment>